<feature type="region of interest" description="Disordered" evidence="1">
    <location>
        <begin position="877"/>
        <end position="952"/>
    </location>
</feature>
<dbReference type="EMBL" id="JAUKUD010000005">
    <property type="protein sequence ID" value="KAK0743908.1"/>
    <property type="molecule type" value="Genomic_DNA"/>
</dbReference>
<evidence type="ECO:0000313" key="5">
    <source>
        <dbReference type="Proteomes" id="UP001172155"/>
    </source>
</evidence>
<comment type="caution">
    <text evidence="4">The sequence shown here is derived from an EMBL/GenBank/DDBJ whole genome shotgun (WGS) entry which is preliminary data.</text>
</comment>
<evidence type="ECO:0000256" key="1">
    <source>
        <dbReference type="SAM" id="MobiDB-lite"/>
    </source>
</evidence>
<feature type="region of interest" description="Disordered" evidence="1">
    <location>
        <begin position="599"/>
        <end position="679"/>
    </location>
</feature>
<feature type="region of interest" description="Disordered" evidence="1">
    <location>
        <begin position="781"/>
        <end position="863"/>
    </location>
</feature>
<keyword evidence="2" id="KW-0812">Transmembrane</keyword>
<keyword evidence="3" id="KW-0732">Signal</keyword>
<feature type="compositionally biased region" description="Basic and acidic residues" evidence="1">
    <location>
        <begin position="882"/>
        <end position="893"/>
    </location>
</feature>
<organism evidence="4 5">
    <name type="scientific">Schizothecium vesticola</name>
    <dbReference type="NCBI Taxonomy" id="314040"/>
    <lineage>
        <taxon>Eukaryota</taxon>
        <taxon>Fungi</taxon>
        <taxon>Dikarya</taxon>
        <taxon>Ascomycota</taxon>
        <taxon>Pezizomycotina</taxon>
        <taxon>Sordariomycetes</taxon>
        <taxon>Sordariomycetidae</taxon>
        <taxon>Sordariales</taxon>
        <taxon>Schizotheciaceae</taxon>
        <taxon>Schizothecium</taxon>
    </lineage>
</organism>
<dbReference type="InterPro" id="IPR011043">
    <property type="entry name" value="Gal_Oxase/kelch_b-propeller"/>
</dbReference>
<feature type="signal peptide" evidence="3">
    <location>
        <begin position="1"/>
        <end position="17"/>
    </location>
</feature>
<protein>
    <recommendedName>
        <fullName evidence="6">Galactose oxidase</fullName>
    </recommendedName>
</protein>
<keyword evidence="5" id="KW-1185">Reference proteome</keyword>
<proteinExistence type="predicted"/>
<feature type="transmembrane region" description="Helical" evidence="2">
    <location>
        <begin position="459"/>
        <end position="483"/>
    </location>
</feature>
<keyword evidence="2" id="KW-0472">Membrane</keyword>
<feature type="compositionally biased region" description="Gly residues" evidence="1">
    <location>
        <begin position="430"/>
        <end position="440"/>
    </location>
</feature>
<dbReference type="Proteomes" id="UP001172155">
    <property type="component" value="Unassembled WGS sequence"/>
</dbReference>
<gene>
    <name evidence="4" type="ORF">B0T18DRAFT_392599</name>
</gene>
<dbReference type="SUPFAM" id="SSF50965">
    <property type="entry name" value="Galactose oxidase, central domain"/>
    <property type="match status" value="1"/>
</dbReference>
<evidence type="ECO:0000313" key="4">
    <source>
        <dbReference type="EMBL" id="KAK0743908.1"/>
    </source>
</evidence>
<dbReference type="AlphaFoldDB" id="A0AA40K2V7"/>
<evidence type="ECO:0008006" key="6">
    <source>
        <dbReference type="Google" id="ProtNLM"/>
    </source>
</evidence>
<feature type="compositionally biased region" description="Acidic residues" evidence="1">
    <location>
        <begin position="917"/>
        <end position="928"/>
    </location>
</feature>
<evidence type="ECO:0000256" key="2">
    <source>
        <dbReference type="SAM" id="Phobius"/>
    </source>
</evidence>
<feature type="compositionally biased region" description="Polar residues" evidence="1">
    <location>
        <begin position="833"/>
        <end position="843"/>
    </location>
</feature>
<feature type="chain" id="PRO_5041215653" description="Galactose oxidase" evidence="3">
    <location>
        <begin position="18"/>
        <end position="1021"/>
    </location>
</feature>
<feature type="compositionally biased region" description="Low complexity" evidence="1">
    <location>
        <begin position="419"/>
        <end position="429"/>
    </location>
</feature>
<feature type="region of interest" description="Disordered" evidence="1">
    <location>
        <begin position="697"/>
        <end position="725"/>
    </location>
</feature>
<accession>A0AA40K2V7</accession>
<feature type="region of interest" description="Disordered" evidence="1">
    <location>
        <begin position="398"/>
        <end position="456"/>
    </location>
</feature>
<evidence type="ECO:0000256" key="3">
    <source>
        <dbReference type="SAM" id="SignalP"/>
    </source>
</evidence>
<keyword evidence="2" id="KW-1133">Transmembrane helix</keyword>
<feature type="compositionally biased region" description="Low complexity" evidence="1">
    <location>
        <begin position="441"/>
        <end position="456"/>
    </location>
</feature>
<name>A0AA40K2V7_9PEZI</name>
<reference evidence="4" key="1">
    <citation type="submission" date="2023-06" db="EMBL/GenBank/DDBJ databases">
        <title>Genome-scale phylogeny and comparative genomics of the fungal order Sordariales.</title>
        <authorList>
            <consortium name="Lawrence Berkeley National Laboratory"/>
            <person name="Hensen N."/>
            <person name="Bonometti L."/>
            <person name="Westerberg I."/>
            <person name="Brannstrom I.O."/>
            <person name="Guillou S."/>
            <person name="Cros-Aarteil S."/>
            <person name="Calhoun S."/>
            <person name="Haridas S."/>
            <person name="Kuo A."/>
            <person name="Mondo S."/>
            <person name="Pangilinan J."/>
            <person name="Riley R."/>
            <person name="LaButti K."/>
            <person name="Andreopoulos B."/>
            <person name="Lipzen A."/>
            <person name="Chen C."/>
            <person name="Yanf M."/>
            <person name="Daum C."/>
            <person name="Ng V."/>
            <person name="Clum A."/>
            <person name="Steindorff A."/>
            <person name="Ohm R."/>
            <person name="Martin F."/>
            <person name="Silar P."/>
            <person name="Natvig D."/>
            <person name="Lalanne C."/>
            <person name="Gautier V."/>
            <person name="Ament-velasquez S.L."/>
            <person name="Kruys A."/>
            <person name="Hutchinson M.I."/>
            <person name="Powell A.J."/>
            <person name="Barry K."/>
            <person name="Miller A.N."/>
            <person name="Grigoriev I.V."/>
            <person name="Debuchy R."/>
            <person name="Gladieux P."/>
            <person name="Thoren M.H."/>
            <person name="Johannesson H."/>
        </authorList>
    </citation>
    <scope>NUCLEOTIDE SEQUENCE</scope>
    <source>
        <strain evidence="4">SMH3187-1</strain>
    </source>
</reference>
<sequence>MAMTSLLLLSPTTTAAASLPYIPTSILLPPGSSTAFILSPNDATSSLDLLSIDLSSPLSPATFQPHQLSTSLPFFPRGATNIAFTPSVLANGTIAVFAGDCSVSTSAALWTYTPNTAGIWTRHTTSPGASWDYSQGGPYHLGGSVAFSQQLAPVTSPATFYIYGGMCPATTSSSVAGWEQQAATYSNRMLRLTPPKSGTPGGYTVSYAPSTGPPVAEAGFTLTALAPSMSNRSGIVTQQAGHVLLGGHTQQAFINMSTAAIWSLPEEQWSFVGIASPGKGGTDLAVKVDSRSGHTAVLSEDGTRLVVYGGWVGDVATPAEPQLAVVNIGAAFGDWKWEVPSGGGQPGSSGVYGHGAALLPGNVMMAYGGRSISGKKGKRAGEGVRFFDINKMTWTEGYTPPAAGSGSSAGGKAGTNPDGTPKSGGTPNSSGGGGAGGAGTSGSSPEGRPSSSEKSNLPLTLGLTLGLALPLLLAALLAIACLVRRRSRRRAQRDEALSNLAQGLPAHGYGHHRASGSAGSSGDMIQRSSPDDDIFMPWNAASARDWYTGGGDAYSQGRRSLGFETLRRQDNYGVDVPPPLFTPGVGTQQRPRTTVAKGLYTPTLNTGGGGSGYDFLPLRGPGGKNEIHPIYEEDDEDGDDLVSPNRKSILVDNDDPFATPPAARSPTHGPSSSAQDPEVRGWVSEVDAADAVLVSKIARHGSTTTTPPRFSPQGGGDDRTNSNLSDRSAFSFVAGAEGRLAHRPGTGGTSSGASFSTAKSTFAALQSEGPDLLLRPHYQQQQTPTQNNFDLHHEDSEEEEFPRLPPSPSKSKPRRSLSGGAAHWLGSLKRVFSNPSPDPSSSEGHSRTRESLLDGSNASSTDFDAAAAGRALLARTRRRKQGREAWEGGHAGEDGDGDEEWDVERAVEQSTAGTTDKEEEEEEEEEEDGRGREREGLLLRPDGGVIHNPKRRSVVAAGEGDGLLGLSPSPSLRTSSITTNTCIQMAEEVRLERPIKTRVLKMVESIESRGSSPGGSPVRSG</sequence>